<gene>
    <name evidence="2" type="ORF">DdX_18716</name>
</gene>
<evidence type="ECO:0000313" key="2">
    <source>
        <dbReference type="EMBL" id="KAI1697078.1"/>
    </source>
</evidence>
<evidence type="ECO:0000313" key="3">
    <source>
        <dbReference type="Proteomes" id="UP001201812"/>
    </source>
</evidence>
<feature type="signal peptide" evidence="1">
    <location>
        <begin position="1"/>
        <end position="20"/>
    </location>
</feature>
<keyword evidence="1" id="KW-0732">Signal</keyword>
<evidence type="ECO:0000256" key="1">
    <source>
        <dbReference type="SAM" id="SignalP"/>
    </source>
</evidence>
<feature type="chain" id="PRO_5042156430" evidence="1">
    <location>
        <begin position="21"/>
        <end position="150"/>
    </location>
</feature>
<comment type="caution">
    <text evidence="2">The sequence shown here is derived from an EMBL/GenBank/DDBJ whole genome shotgun (WGS) entry which is preliminary data.</text>
</comment>
<proteinExistence type="predicted"/>
<keyword evidence="3" id="KW-1185">Reference proteome</keyword>
<accession>A0AAD4MLT1</accession>
<dbReference type="Proteomes" id="UP001201812">
    <property type="component" value="Unassembled WGS sequence"/>
</dbReference>
<protein>
    <submittedName>
        <fullName evidence="2">Uncharacterized protein</fullName>
    </submittedName>
</protein>
<name>A0AAD4MLT1_9BILA</name>
<dbReference type="AlphaFoldDB" id="A0AAD4MLT1"/>
<reference evidence="2" key="1">
    <citation type="submission" date="2022-01" db="EMBL/GenBank/DDBJ databases">
        <title>Genome Sequence Resource for Two Populations of Ditylenchus destructor, the Migratory Endoparasitic Phytonematode.</title>
        <authorList>
            <person name="Zhang H."/>
            <person name="Lin R."/>
            <person name="Xie B."/>
        </authorList>
    </citation>
    <scope>NUCLEOTIDE SEQUENCE</scope>
    <source>
        <strain evidence="2">BazhouSP</strain>
    </source>
</reference>
<dbReference type="InterPro" id="IPR038479">
    <property type="entry name" value="Transthyretin-like_sf"/>
</dbReference>
<dbReference type="EMBL" id="JAKKPZ010000289">
    <property type="protein sequence ID" value="KAI1697078.1"/>
    <property type="molecule type" value="Genomic_DNA"/>
</dbReference>
<organism evidence="2 3">
    <name type="scientific">Ditylenchus destructor</name>
    <dbReference type="NCBI Taxonomy" id="166010"/>
    <lineage>
        <taxon>Eukaryota</taxon>
        <taxon>Metazoa</taxon>
        <taxon>Ecdysozoa</taxon>
        <taxon>Nematoda</taxon>
        <taxon>Chromadorea</taxon>
        <taxon>Rhabditida</taxon>
        <taxon>Tylenchina</taxon>
        <taxon>Tylenchomorpha</taxon>
        <taxon>Sphaerularioidea</taxon>
        <taxon>Anguinidae</taxon>
        <taxon>Anguininae</taxon>
        <taxon>Ditylenchus</taxon>
    </lineage>
</organism>
<sequence length="150" mass="16890">MFQLWYVCGLLAFSFTLTTAQTTDDAYTVQGFMHCDRSPFSEFNVSVKLTTTIRCCACPQLRADGSEAKTEEVLAETQTNEKGEFVLESKRPIILPTVNEQLAIDHEIGYTHSCHPAYEGDKVMRTEKTTDLFRAPVEFTIKKGIRLAPT</sequence>
<dbReference type="Gene3D" id="2.60.40.3330">
    <property type="match status" value="1"/>
</dbReference>